<keyword evidence="4" id="KW-0411">Iron-sulfur</keyword>
<keyword evidence="1" id="KW-0949">S-adenosyl-L-methionine</keyword>
<evidence type="ECO:0000259" key="5">
    <source>
        <dbReference type="Pfam" id="PF04055"/>
    </source>
</evidence>
<evidence type="ECO:0000256" key="4">
    <source>
        <dbReference type="ARBA" id="ARBA00023014"/>
    </source>
</evidence>
<dbReference type="KEGG" id="psyt:DSAG12_02484"/>
<evidence type="ECO:0000256" key="1">
    <source>
        <dbReference type="ARBA" id="ARBA00022691"/>
    </source>
</evidence>
<evidence type="ECO:0000313" key="6">
    <source>
        <dbReference type="EMBL" id="QEE16654.1"/>
    </source>
</evidence>
<dbReference type="InterPro" id="IPR058240">
    <property type="entry name" value="rSAM_sf"/>
</dbReference>
<protein>
    <submittedName>
        <fullName evidence="6">Radical SAM protein</fullName>
    </submittedName>
</protein>
<reference evidence="6 7" key="1">
    <citation type="journal article" date="2020" name="Nature">
        <title>Isolation of an archaeon at the prokaryote-eukaryote interface.</title>
        <authorList>
            <person name="Imachi H."/>
            <person name="Nobu M.K."/>
            <person name="Nakahara N."/>
            <person name="Morono Y."/>
            <person name="Ogawara M."/>
            <person name="Takaki Y."/>
            <person name="Takano Y."/>
            <person name="Uematsu K."/>
            <person name="Ikuta T."/>
            <person name="Ito M."/>
            <person name="Matsui Y."/>
            <person name="Miyazaki M."/>
            <person name="Murata K."/>
            <person name="Saito Y."/>
            <person name="Sakai S."/>
            <person name="Song C."/>
            <person name="Tasumi E."/>
            <person name="Yamanaka Y."/>
            <person name="Yamaguchi T."/>
            <person name="Kamagata Y."/>
            <person name="Tamaki H."/>
            <person name="Takai K."/>
        </authorList>
    </citation>
    <scope>NUCLEOTIDE SEQUENCE [LARGE SCALE GENOMIC DNA]</scope>
    <source>
        <strain evidence="6 7">MK-D1</strain>
    </source>
</reference>
<dbReference type="AlphaFoldDB" id="A0A5B9DBX7"/>
<reference evidence="6 7" key="2">
    <citation type="journal article" date="2024" name="Int. J. Syst. Evol. Microbiol.">
        <title>Promethearchaeum syntrophicum gen. nov., sp. nov., an anaerobic, obligately syntrophic archaeon, the first isolate of the lineage 'Asgard' archaea, and proposal of the new archaeal phylum Promethearchaeota phyl. nov. and kingdom Promethearchaeati regn. nov.</title>
        <authorList>
            <person name="Imachi H."/>
            <person name="Nobu M.K."/>
            <person name="Kato S."/>
            <person name="Takaki Y."/>
            <person name="Miyazaki M."/>
            <person name="Miyata M."/>
            <person name="Ogawara M."/>
            <person name="Saito Y."/>
            <person name="Sakai S."/>
            <person name="Tahara Y.O."/>
            <person name="Takano Y."/>
            <person name="Tasumi E."/>
            <person name="Uematsu K."/>
            <person name="Yoshimura T."/>
            <person name="Itoh T."/>
            <person name="Ohkuma M."/>
            <person name="Takai K."/>
        </authorList>
    </citation>
    <scope>NUCLEOTIDE SEQUENCE [LARGE SCALE GENOMIC DNA]</scope>
    <source>
        <strain evidence="6 7">MK-D1</strain>
    </source>
</reference>
<dbReference type="RefSeq" id="WP_147663562.1">
    <property type="nucleotide sequence ID" value="NZ_CP042905.2"/>
</dbReference>
<proteinExistence type="predicted"/>
<dbReference type="NCBIfam" id="NF045502">
    <property type="entry name" value="variant_rSAM"/>
    <property type="match status" value="1"/>
</dbReference>
<accession>A0A5B9DBX7</accession>
<dbReference type="EMBL" id="CP042905">
    <property type="protein sequence ID" value="QEE16654.1"/>
    <property type="molecule type" value="Genomic_DNA"/>
</dbReference>
<dbReference type="SUPFAM" id="SSF102114">
    <property type="entry name" value="Radical SAM enzymes"/>
    <property type="match status" value="1"/>
</dbReference>
<dbReference type="GO" id="GO:0003824">
    <property type="term" value="F:catalytic activity"/>
    <property type="evidence" value="ECO:0007669"/>
    <property type="project" value="InterPro"/>
</dbReference>
<dbReference type="InterPro" id="IPR013785">
    <property type="entry name" value="Aldolase_TIM"/>
</dbReference>
<dbReference type="Proteomes" id="UP000321408">
    <property type="component" value="Chromosome"/>
</dbReference>
<dbReference type="Gene3D" id="3.20.20.70">
    <property type="entry name" value="Aldolase class I"/>
    <property type="match status" value="1"/>
</dbReference>
<organism evidence="6 7">
    <name type="scientific">Promethearchaeum syntrophicum</name>
    <dbReference type="NCBI Taxonomy" id="2594042"/>
    <lineage>
        <taxon>Archaea</taxon>
        <taxon>Promethearchaeati</taxon>
        <taxon>Promethearchaeota</taxon>
        <taxon>Promethearchaeia</taxon>
        <taxon>Promethearchaeales</taxon>
        <taxon>Promethearchaeaceae</taxon>
        <taxon>Promethearchaeum</taxon>
    </lineage>
</organism>
<evidence type="ECO:0000256" key="2">
    <source>
        <dbReference type="ARBA" id="ARBA00022723"/>
    </source>
</evidence>
<name>A0A5B9DBX7_9ARCH</name>
<feature type="domain" description="Radical SAM core" evidence="5">
    <location>
        <begin position="149"/>
        <end position="298"/>
    </location>
</feature>
<dbReference type="GO" id="GO:0046872">
    <property type="term" value="F:metal ion binding"/>
    <property type="evidence" value="ECO:0007669"/>
    <property type="project" value="UniProtKB-KW"/>
</dbReference>
<dbReference type="InterPro" id="IPR007197">
    <property type="entry name" value="rSAM"/>
</dbReference>
<evidence type="ECO:0000313" key="7">
    <source>
        <dbReference type="Proteomes" id="UP000321408"/>
    </source>
</evidence>
<sequence length="397" mass="45042">MTNLQQLNNILRIKVELLCNGIIIKEETLNRLEKAGHSFNFGRKGGAGPAGGRYFRFLNGSIANTQIYIDSHPKSSLIIEDIDGNNNVKLNVKKGSNILPVPLQLISVPNFYSLKSMEKIPYQKIALMHGDRTLATTINQKCRYWRADQQCKFCALEFSLNNGATIERKNGAQIVETIQAARKEDKEFAEHLTLTIGTTETPDKGMADYLEVIKDIRKSYPHIPIHIQIEPMNDISWYSKLHAVGANTIGIHLEILDPEKREEICPGKNFIPYEKYVEHWKESIEVFGKNQVSSFILTGFDRFEDKFDFRKKLEEMVKIGVMPLITPARYLTGVEYKIPETSSQKFYDLVIYAAKLCDKYGLNPEKNQAGCIRCGGCSPIIDAFKFVVAKKIALNKN</sequence>
<dbReference type="GeneID" id="41330468"/>
<keyword evidence="3" id="KW-0408">Iron</keyword>
<dbReference type="GO" id="GO:0051536">
    <property type="term" value="F:iron-sulfur cluster binding"/>
    <property type="evidence" value="ECO:0007669"/>
    <property type="project" value="UniProtKB-KW"/>
</dbReference>
<keyword evidence="2" id="KW-0479">Metal-binding</keyword>
<dbReference type="CDD" id="cd01335">
    <property type="entry name" value="Radical_SAM"/>
    <property type="match status" value="1"/>
</dbReference>
<keyword evidence="7" id="KW-1185">Reference proteome</keyword>
<dbReference type="OrthoDB" id="33973at2157"/>
<gene>
    <name evidence="6" type="ORF">DSAG12_02484</name>
</gene>
<evidence type="ECO:0000256" key="3">
    <source>
        <dbReference type="ARBA" id="ARBA00023004"/>
    </source>
</evidence>
<dbReference type="Pfam" id="PF04055">
    <property type="entry name" value="Radical_SAM"/>
    <property type="match status" value="1"/>
</dbReference>